<proteinExistence type="predicted"/>
<protein>
    <submittedName>
        <fullName evidence="1">Ribonuclease H protein</fullName>
    </submittedName>
</protein>
<reference evidence="1" key="1">
    <citation type="submission" date="2020-06" db="EMBL/GenBank/DDBJ databases">
        <authorList>
            <person name="Li T."/>
            <person name="Hu X."/>
            <person name="Zhang T."/>
            <person name="Song X."/>
            <person name="Zhang H."/>
            <person name="Dai N."/>
            <person name="Sheng W."/>
            <person name="Hou X."/>
            <person name="Wei L."/>
        </authorList>
    </citation>
    <scope>NUCLEOTIDE SEQUENCE</scope>
    <source>
        <strain evidence="1">KEN1</strain>
        <tissue evidence="1">Leaf</tissue>
    </source>
</reference>
<organism evidence="1">
    <name type="scientific">Sesamum latifolium</name>
    <dbReference type="NCBI Taxonomy" id="2727402"/>
    <lineage>
        <taxon>Eukaryota</taxon>
        <taxon>Viridiplantae</taxon>
        <taxon>Streptophyta</taxon>
        <taxon>Embryophyta</taxon>
        <taxon>Tracheophyta</taxon>
        <taxon>Spermatophyta</taxon>
        <taxon>Magnoliopsida</taxon>
        <taxon>eudicotyledons</taxon>
        <taxon>Gunneridae</taxon>
        <taxon>Pentapetalae</taxon>
        <taxon>asterids</taxon>
        <taxon>lamiids</taxon>
        <taxon>Lamiales</taxon>
        <taxon>Pedaliaceae</taxon>
        <taxon>Sesamum</taxon>
    </lineage>
</organism>
<name>A0AAW2WS34_9LAMI</name>
<comment type="caution">
    <text evidence="1">The sequence shown here is derived from an EMBL/GenBank/DDBJ whole genome shotgun (WGS) entry which is preliminary data.</text>
</comment>
<gene>
    <name evidence="1" type="ORF">Slati_2186600</name>
</gene>
<dbReference type="EMBL" id="JACGWN010000007">
    <property type="protein sequence ID" value="KAL0444639.1"/>
    <property type="molecule type" value="Genomic_DNA"/>
</dbReference>
<evidence type="ECO:0000313" key="1">
    <source>
        <dbReference type="EMBL" id="KAL0444639.1"/>
    </source>
</evidence>
<accession>A0AAW2WS34</accession>
<dbReference type="AlphaFoldDB" id="A0AAW2WS34"/>
<sequence length="187" mass="21372">MAPFKFLSPDAQVLKARYYPSSSPLEATVDYRSSLTWRSIIRSKDIVQQGYRIRIGSEKMVRIWKDQWLPRPSTYKSTTPPPDGLENAIVVALIDPDSGEWDRPIIDLLFVNEDRGYILGIPLGRADQLDIHCWHYSQNGLFSVKSAYSIARQTDNPSSPSSPNPMHQSVYNAIWYANVPQKIRLFT</sequence>
<reference evidence="1" key="2">
    <citation type="journal article" date="2024" name="Plant">
        <title>Genomic evolution and insights into agronomic trait innovations of Sesamum species.</title>
        <authorList>
            <person name="Miao H."/>
            <person name="Wang L."/>
            <person name="Qu L."/>
            <person name="Liu H."/>
            <person name="Sun Y."/>
            <person name="Le M."/>
            <person name="Wang Q."/>
            <person name="Wei S."/>
            <person name="Zheng Y."/>
            <person name="Lin W."/>
            <person name="Duan Y."/>
            <person name="Cao H."/>
            <person name="Xiong S."/>
            <person name="Wang X."/>
            <person name="Wei L."/>
            <person name="Li C."/>
            <person name="Ma Q."/>
            <person name="Ju M."/>
            <person name="Zhao R."/>
            <person name="Li G."/>
            <person name="Mu C."/>
            <person name="Tian Q."/>
            <person name="Mei H."/>
            <person name="Zhang T."/>
            <person name="Gao T."/>
            <person name="Zhang H."/>
        </authorList>
    </citation>
    <scope>NUCLEOTIDE SEQUENCE</scope>
    <source>
        <strain evidence="1">KEN1</strain>
    </source>
</reference>